<proteinExistence type="predicted"/>
<organism evidence="1 2">
    <name type="scientific">Cronobacter phage CR9</name>
    <dbReference type="NCBI Taxonomy" id="1162290"/>
    <lineage>
        <taxon>Viruses</taxon>
        <taxon>Duplodnaviria</taxon>
        <taxon>Heunggongvirae</taxon>
        <taxon>Uroviricota</taxon>
        <taxon>Caudoviricetes</taxon>
        <taxon>Vequintavirinae</taxon>
        <taxon>Certrevirus</taxon>
        <taxon>Certrevirus CR9</taxon>
    </lineage>
</organism>
<evidence type="ECO:0000313" key="2">
    <source>
        <dbReference type="Proteomes" id="UP000011829"/>
    </source>
</evidence>
<name>M1EZF9_9CAUD</name>
<dbReference type="Gene3D" id="1.20.5.320">
    <property type="entry name" value="6-Phosphogluconate Dehydrogenase, domain 3"/>
    <property type="match status" value="1"/>
</dbReference>
<dbReference type="RefSeq" id="YP_009015156.1">
    <property type="nucleotide sequence ID" value="NC_023717.1"/>
</dbReference>
<gene>
    <name evidence="1" type="ORF">CR9_194</name>
</gene>
<evidence type="ECO:0000313" key="1">
    <source>
        <dbReference type="EMBL" id="AFH21078.1"/>
    </source>
</evidence>
<dbReference type="KEGG" id="vg:18563036"/>
<reference evidence="1 2" key="1">
    <citation type="submission" date="2012-02" db="EMBL/GenBank/DDBJ databases">
        <title>Complete Genome Sequence of Cronobacter sakazakii Bacteriophage CR9.</title>
        <authorList>
            <person name="Shin H."/>
            <person name="Lee J.-H."/>
            <person name="Kim Y."/>
            <person name="Ryu S."/>
        </authorList>
    </citation>
    <scope>NUCLEOTIDE SEQUENCE [LARGE SCALE GENOMIC DNA]</scope>
</reference>
<dbReference type="EMBL" id="JQ691611">
    <property type="protein sequence ID" value="AFH21078.1"/>
    <property type="molecule type" value="Genomic_DNA"/>
</dbReference>
<sequence length="168" mass="18885">MAKFDFCEGLEDLFRRAGYKVPAGEIFSYLRTVAAAEICNTPSAPGPVGPMGPVGAPGEPGPAGQDAWDKYRWDSKTETMFTSSWKGIEFTFPLPTCFVEGFPEGELSYGDINYIRTIYGNMVVETMAVFWRRAYDYHTDMQLFINEEDSCRLQSINQSNSFPDPLKD</sequence>
<dbReference type="OrthoDB" id="32153at10239"/>
<accession>M1EZF9</accession>
<protein>
    <submittedName>
        <fullName evidence="1">Uncharacterized protein</fullName>
    </submittedName>
</protein>
<dbReference type="GeneID" id="18563036"/>
<keyword evidence="2" id="KW-1185">Reference proteome</keyword>
<dbReference type="Proteomes" id="UP000011829">
    <property type="component" value="Segment"/>
</dbReference>